<dbReference type="Gene3D" id="3.40.50.150">
    <property type="entry name" value="Vaccinia Virus protein VP39"/>
    <property type="match status" value="1"/>
</dbReference>
<sequence length="199" mass="22186">MRSTYPLFQSHLDLAHHYWSKLLKPGDRAIDATCGNGHDTLKLCQLALCQSEGEIYALDRQSEAIENTKAYLNQNLLPSQIEHIHLILGCHSQFPASITPTSIKLIVYNLGYLPGGDKAETTETSTTLLSLQEALNLVVPGGAISVTCYPGHLEGAREEEAILEWIKTLSPLEWSACHHKWINRRHAPSLLLLQKANRK</sequence>
<dbReference type="InParanoid" id="A0A0U5JHE0"/>
<evidence type="ECO:0000313" key="1">
    <source>
        <dbReference type="EMBL" id="CUI17206.1"/>
    </source>
</evidence>
<dbReference type="GO" id="GO:0008168">
    <property type="term" value="F:methyltransferase activity"/>
    <property type="evidence" value="ECO:0007669"/>
    <property type="project" value="UniProtKB-KW"/>
</dbReference>
<dbReference type="KEGG" id="pnl:PNK_1597"/>
<dbReference type="PATRIC" id="fig|389348.3.peg.1787"/>
<accession>A0A0U5JHE0</accession>
<proteinExistence type="predicted"/>
<protein>
    <submittedName>
        <fullName evidence="1">Putative rRNA methylase</fullName>
        <ecNumber evidence="1">2.1.1.-</ecNumber>
    </submittedName>
</protein>
<dbReference type="GO" id="GO:0032259">
    <property type="term" value="P:methylation"/>
    <property type="evidence" value="ECO:0007669"/>
    <property type="project" value="UniProtKB-KW"/>
</dbReference>
<dbReference type="InterPro" id="IPR010719">
    <property type="entry name" value="MnmM_MeTrfase"/>
</dbReference>
<reference evidence="2" key="1">
    <citation type="submission" date="2015-09" db="EMBL/GenBank/DDBJ databases">
        <authorList>
            <person name="Bertelli C."/>
        </authorList>
    </citation>
    <scope>NUCLEOTIDE SEQUENCE [LARGE SCALE GENOMIC DNA]</scope>
    <source>
        <strain evidence="2">KNic</strain>
    </source>
</reference>
<dbReference type="STRING" id="389348.PNK_1597"/>
<name>A0A0U5JHE0_9BACT</name>
<evidence type="ECO:0000313" key="2">
    <source>
        <dbReference type="Proteomes" id="UP000069902"/>
    </source>
</evidence>
<dbReference type="EMBL" id="LN879502">
    <property type="protein sequence ID" value="CUI17206.1"/>
    <property type="molecule type" value="Genomic_DNA"/>
</dbReference>
<dbReference type="PANTHER" id="PTHR35276">
    <property type="entry name" value="S-ADENOSYL-L-METHIONINE-DEPENDENT METHYLTRANSFERASES SUPERFAMILY PROTEIN"/>
    <property type="match status" value="1"/>
</dbReference>
<organism evidence="1 2">
    <name type="scientific">Candidatus Protochlamydia naegleriophila</name>
    <dbReference type="NCBI Taxonomy" id="389348"/>
    <lineage>
        <taxon>Bacteria</taxon>
        <taxon>Pseudomonadati</taxon>
        <taxon>Chlamydiota</taxon>
        <taxon>Chlamydiia</taxon>
        <taxon>Parachlamydiales</taxon>
        <taxon>Parachlamydiaceae</taxon>
        <taxon>Candidatus Protochlamydia</taxon>
    </lineage>
</organism>
<dbReference type="RefSeq" id="WP_059061345.1">
    <property type="nucleotide sequence ID" value="NZ_LN879502.1"/>
</dbReference>
<dbReference type="InterPro" id="IPR029063">
    <property type="entry name" value="SAM-dependent_MTases_sf"/>
</dbReference>
<gene>
    <name evidence="1" type="ORF">PNK_1597</name>
</gene>
<dbReference type="Proteomes" id="UP000069902">
    <property type="component" value="Chromosome cPNK"/>
</dbReference>
<dbReference type="PANTHER" id="PTHR35276:SF1">
    <property type="entry name" value="TRNA (MNM(5)S(2)U34)-METHYLTRANSFERASE, CHLOROPLASTIC"/>
    <property type="match status" value="1"/>
</dbReference>
<dbReference type="AlphaFoldDB" id="A0A0U5JHE0"/>
<keyword evidence="1" id="KW-0489">Methyltransferase</keyword>
<keyword evidence="1" id="KW-0808">Transferase</keyword>
<keyword evidence="2" id="KW-1185">Reference proteome</keyword>
<dbReference type="EC" id="2.1.1.-" evidence="1"/>
<dbReference type="Pfam" id="PF06962">
    <property type="entry name" value="rRNA_methylase"/>
    <property type="match status" value="1"/>
</dbReference>
<dbReference type="SUPFAM" id="SSF53335">
    <property type="entry name" value="S-adenosyl-L-methionine-dependent methyltransferases"/>
    <property type="match status" value="1"/>
</dbReference>